<dbReference type="OrthoDB" id="6183935at2"/>
<keyword evidence="3" id="KW-1185">Reference proteome</keyword>
<keyword evidence="1" id="KW-0175">Coiled coil</keyword>
<reference evidence="2 3" key="1">
    <citation type="submission" date="2018-12" db="EMBL/GenBank/DDBJ databases">
        <title>three novel Halomonas strain isolated from plants.</title>
        <authorList>
            <person name="Sun C."/>
        </authorList>
    </citation>
    <scope>NUCLEOTIDE SEQUENCE [LARGE SCALE GENOMIC DNA]</scope>
    <source>
        <strain evidence="2 3">DSM 19434</strain>
    </source>
</reference>
<dbReference type="Proteomes" id="UP000287336">
    <property type="component" value="Unassembled WGS sequence"/>
</dbReference>
<comment type="caution">
    <text evidence="2">The sequence shown here is derived from an EMBL/GenBank/DDBJ whole genome shotgun (WGS) entry which is preliminary data.</text>
</comment>
<evidence type="ECO:0000313" key="2">
    <source>
        <dbReference type="EMBL" id="RUR25699.1"/>
    </source>
</evidence>
<accession>A0A433KEF9</accession>
<evidence type="ECO:0000313" key="3">
    <source>
        <dbReference type="Proteomes" id="UP000287336"/>
    </source>
</evidence>
<dbReference type="AlphaFoldDB" id="A0A433KEF9"/>
<protein>
    <submittedName>
        <fullName evidence="2">Uncharacterized protein</fullName>
    </submittedName>
</protein>
<gene>
    <name evidence="2" type="ORF">ELY33_17685</name>
</gene>
<evidence type="ECO:0000256" key="1">
    <source>
        <dbReference type="SAM" id="Coils"/>
    </source>
</evidence>
<feature type="coiled-coil region" evidence="1">
    <location>
        <begin position="3"/>
        <end position="30"/>
    </location>
</feature>
<name>A0A433KEF9_9GAMM</name>
<proteinExistence type="predicted"/>
<dbReference type="RefSeq" id="WP_126949222.1">
    <property type="nucleotide sequence ID" value="NZ_RZHG01000033.1"/>
</dbReference>
<sequence length="64" mass="7462">MTENEHQQVIEELQTLINDTQQTLTQFEEKGMDEEMPADYERLLGILDGAIKQQREHTLAMLSE</sequence>
<organism evidence="2 3">
    <name type="scientific">Vreelandella andesensis</name>
    <dbReference type="NCBI Taxonomy" id="447567"/>
    <lineage>
        <taxon>Bacteria</taxon>
        <taxon>Pseudomonadati</taxon>
        <taxon>Pseudomonadota</taxon>
        <taxon>Gammaproteobacteria</taxon>
        <taxon>Oceanospirillales</taxon>
        <taxon>Halomonadaceae</taxon>
        <taxon>Vreelandella</taxon>
    </lineage>
</organism>
<dbReference type="EMBL" id="RZHG01000033">
    <property type="protein sequence ID" value="RUR25699.1"/>
    <property type="molecule type" value="Genomic_DNA"/>
</dbReference>